<dbReference type="Gene3D" id="1.25.40.10">
    <property type="entry name" value="Tetratricopeptide repeat domain"/>
    <property type="match status" value="1"/>
</dbReference>
<keyword evidence="3" id="KW-1185">Reference proteome</keyword>
<reference evidence="2 3" key="1">
    <citation type="submission" date="2016-10" db="EMBL/GenBank/DDBJ databases">
        <authorList>
            <person name="de Groot N.N."/>
        </authorList>
    </citation>
    <scope>NUCLEOTIDE SEQUENCE [LARGE SCALE GENOMIC DNA]</scope>
    <source>
        <strain evidence="2 3">CGMCC 1.12333</strain>
    </source>
</reference>
<dbReference type="RefSeq" id="WP_093025610.1">
    <property type="nucleotide sequence ID" value="NZ_FPBK01000010.1"/>
</dbReference>
<evidence type="ECO:0000313" key="3">
    <source>
        <dbReference type="Proteomes" id="UP000199138"/>
    </source>
</evidence>
<keyword evidence="1" id="KW-0812">Transmembrane</keyword>
<dbReference type="OrthoDB" id="794036at2"/>
<organism evidence="2 3">
    <name type="scientific">Pustulibacterium marinum</name>
    <dbReference type="NCBI Taxonomy" id="1224947"/>
    <lineage>
        <taxon>Bacteria</taxon>
        <taxon>Pseudomonadati</taxon>
        <taxon>Bacteroidota</taxon>
        <taxon>Flavobacteriia</taxon>
        <taxon>Flavobacteriales</taxon>
        <taxon>Flavobacteriaceae</taxon>
        <taxon>Pustulibacterium</taxon>
    </lineage>
</organism>
<proteinExistence type="predicted"/>
<gene>
    <name evidence="2" type="ORF">SAMN05216480_110104</name>
</gene>
<dbReference type="PIRSF" id="PIRSF030959">
    <property type="entry name" value="UCP030959"/>
    <property type="match status" value="1"/>
</dbReference>
<dbReference type="SUPFAM" id="SSF48452">
    <property type="entry name" value="TPR-like"/>
    <property type="match status" value="1"/>
</dbReference>
<dbReference type="Proteomes" id="UP000199138">
    <property type="component" value="Unassembled WGS sequence"/>
</dbReference>
<evidence type="ECO:0000256" key="1">
    <source>
        <dbReference type="SAM" id="Phobius"/>
    </source>
</evidence>
<accession>A0A1I7HPF0</accession>
<protein>
    <recommendedName>
        <fullName evidence="4">Cardiolipin synthase N-terminal domain-containing protein</fullName>
    </recommendedName>
</protein>
<keyword evidence="1" id="KW-0472">Membrane</keyword>
<evidence type="ECO:0008006" key="4">
    <source>
        <dbReference type="Google" id="ProtNLM"/>
    </source>
</evidence>
<dbReference type="InterPro" id="IPR011990">
    <property type="entry name" value="TPR-like_helical_dom_sf"/>
</dbReference>
<sequence>MLQLFYYIGIALQAYCVYHAYRNHKEYYWFFIIVFIPTLGALIYLFTQVVGVNSMTSTVNSAQQEAFKVLYPSKRINDLEKRLEFSDTFENRVSLADAYLQNGRLDDAIEMYLSALKGHYENDYYAISKLVSAYFQTEQFELVISYTEKIQHKVEFKHSRTQFLYAVALEKTGNLEAAEAEFHKIDVPYKNYDERYYFANYLVEKGEKNAAEEILKDMLQEGQHMQRQNRRRYSFALRQARELLDSLEA</sequence>
<feature type="transmembrane region" description="Helical" evidence="1">
    <location>
        <begin position="27"/>
        <end position="46"/>
    </location>
</feature>
<dbReference type="STRING" id="1224947.SAMN05216480_110104"/>
<feature type="transmembrane region" description="Helical" evidence="1">
    <location>
        <begin position="5"/>
        <end position="21"/>
    </location>
</feature>
<dbReference type="InterPro" id="IPR014562">
    <property type="entry name" value="UCP030959_TPR_rpt-cont"/>
</dbReference>
<keyword evidence="1" id="KW-1133">Transmembrane helix</keyword>
<dbReference type="EMBL" id="FPBK01000010">
    <property type="protein sequence ID" value="SFU62625.1"/>
    <property type="molecule type" value="Genomic_DNA"/>
</dbReference>
<dbReference type="AlphaFoldDB" id="A0A1I7HPF0"/>
<name>A0A1I7HPF0_9FLAO</name>
<evidence type="ECO:0000313" key="2">
    <source>
        <dbReference type="EMBL" id="SFU62625.1"/>
    </source>
</evidence>